<dbReference type="EMBL" id="SDAM02000053">
    <property type="protein sequence ID" value="KAH6834093.1"/>
    <property type="molecule type" value="Genomic_DNA"/>
</dbReference>
<evidence type="ECO:0000256" key="3">
    <source>
        <dbReference type="ARBA" id="ARBA00022722"/>
    </source>
</evidence>
<accession>A0AAD4JJ70</accession>
<evidence type="ECO:0000256" key="6">
    <source>
        <dbReference type="ARBA" id="ARBA00022801"/>
    </source>
</evidence>
<dbReference type="PANTHER" id="PTHR14950">
    <property type="entry name" value="DICER-RELATED"/>
    <property type="match status" value="1"/>
</dbReference>
<keyword evidence="4" id="KW-0479">Metal-binding</keyword>
<dbReference type="InterPro" id="IPR036389">
    <property type="entry name" value="RNase_III_sf"/>
</dbReference>
<proteinExistence type="predicted"/>
<dbReference type="PROSITE" id="PS00517">
    <property type="entry name" value="RNASE_3_1"/>
    <property type="match status" value="1"/>
</dbReference>
<comment type="cofactor">
    <cofactor evidence="1">
        <name>Mn(2+)</name>
        <dbReference type="ChEBI" id="CHEBI:29035"/>
    </cofactor>
</comment>
<evidence type="ECO:0000256" key="5">
    <source>
        <dbReference type="ARBA" id="ARBA00022759"/>
    </source>
</evidence>
<feature type="non-terminal residue" evidence="10">
    <location>
        <position position="288"/>
    </location>
</feature>
<dbReference type="GO" id="GO:0003723">
    <property type="term" value="F:RNA binding"/>
    <property type="evidence" value="ECO:0007669"/>
    <property type="project" value="UniProtKB-KW"/>
</dbReference>
<dbReference type="PROSITE" id="PS50142">
    <property type="entry name" value="RNASE_3_2"/>
    <property type="match status" value="1"/>
</dbReference>
<dbReference type="Proteomes" id="UP001190926">
    <property type="component" value="Unassembled WGS sequence"/>
</dbReference>
<keyword evidence="7" id="KW-0460">Magnesium</keyword>
<comment type="caution">
    <text evidence="10">The sequence shown here is derived from an EMBL/GenBank/DDBJ whole genome shotgun (WGS) entry which is preliminary data.</text>
</comment>
<evidence type="ECO:0000256" key="4">
    <source>
        <dbReference type="ARBA" id="ARBA00022723"/>
    </source>
</evidence>
<feature type="domain" description="RNase III" evidence="9">
    <location>
        <begin position="58"/>
        <end position="200"/>
    </location>
</feature>
<dbReference type="AlphaFoldDB" id="A0AAD4JJ70"/>
<evidence type="ECO:0000256" key="1">
    <source>
        <dbReference type="ARBA" id="ARBA00001936"/>
    </source>
</evidence>
<evidence type="ECO:0000313" key="11">
    <source>
        <dbReference type="Proteomes" id="UP001190926"/>
    </source>
</evidence>
<dbReference type="GO" id="GO:0030422">
    <property type="term" value="P:siRNA processing"/>
    <property type="evidence" value="ECO:0007669"/>
    <property type="project" value="TreeGrafter"/>
</dbReference>
<dbReference type="SUPFAM" id="SSF54768">
    <property type="entry name" value="dsRNA-binding domain-like"/>
    <property type="match status" value="1"/>
</dbReference>
<dbReference type="SMART" id="SM00535">
    <property type="entry name" value="RIBOc"/>
    <property type="match status" value="1"/>
</dbReference>
<keyword evidence="3" id="KW-0540">Nuclease</keyword>
<protein>
    <recommendedName>
        <fullName evidence="9">RNase III domain-containing protein</fullName>
    </recommendedName>
</protein>
<dbReference type="Gene3D" id="1.10.1520.10">
    <property type="entry name" value="Ribonuclease III domain"/>
    <property type="match status" value="1"/>
</dbReference>
<sequence>MGSLWDSLLFPAKKLVAPRLLRRYGNFLCNYLKGIEANVKVKLGLSQVEDEAKSLQHLEEVERIIGYSFNNRSLLYQAFTHPSYHRDCVSYERLEYVGDSVLNLLITKEQFSKYPDLPPGLLTPLRAANVDTEKLARMAVRHNFHRYIRFGNPVIYRKKIQAFINTLPKHPLHSHGLISAPKVLADVVESTIGAVYVDSNYSIERTWEVAKKLLEPIISPESLPIHPVTRLLEMCQSKRFSMKMRDSWKDDGVVEFVIDDETCVGKAKYKAKRAIAKNRAALDAYNQI</sequence>
<evidence type="ECO:0000259" key="9">
    <source>
        <dbReference type="PROSITE" id="PS50142"/>
    </source>
</evidence>
<keyword evidence="11" id="KW-1185">Reference proteome</keyword>
<keyword evidence="8" id="KW-0694">RNA-binding</keyword>
<dbReference type="GO" id="GO:0005737">
    <property type="term" value="C:cytoplasm"/>
    <property type="evidence" value="ECO:0007669"/>
    <property type="project" value="TreeGrafter"/>
</dbReference>
<dbReference type="GO" id="GO:0005634">
    <property type="term" value="C:nucleus"/>
    <property type="evidence" value="ECO:0007669"/>
    <property type="project" value="TreeGrafter"/>
</dbReference>
<dbReference type="Pfam" id="PF00636">
    <property type="entry name" value="Ribonuclease_3"/>
    <property type="match status" value="1"/>
</dbReference>
<evidence type="ECO:0000256" key="7">
    <source>
        <dbReference type="ARBA" id="ARBA00022842"/>
    </source>
</evidence>
<comment type="cofactor">
    <cofactor evidence="2">
        <name>Mg(2+)</name>
        <dbReference type="ChEBI" id="CHEBI:18420"/>
    </cofactor>
</comment>
<dbReference type="SUPFAM" id="SSF69065">
    <property type="entry name" value="RNase III domain-like"/>
    <property type="match status" value="1"/>
</dbReference>
<dbReference type="InterPro" id="IPR000999">
    <property type="entry name" value="RNase_III_dom"/>
</dbReference>
<evidence type="ECO:0000256" key="2">
    <source>
        <dbReference type="ARBA" id="ARBA00001946"/>
    </source>
</evidence>
<gene>
    <name evidence="10" type="ORF">C2S53_013880</name>
</gene>
<evidence type="ECO:0000313" key="10">
    <source>
        <dbReference type="EMBL" id="KAH6834093.1"/>
    </source>
</evidence>
<dbReference type="GO" id="GO:0004525">
    <property type="term" value="F:ribonuclease III activity"/>
    <property type="evidence" value="ECO:0007669"/>
    <property type="project" value="InterPro"/>
</dbReference>
<evidence type="ECO:0000256" key="8">
    <source>
        <dbReference type="ARBA" id="ARBA00022884"/>
    </source>
</evidence>
<name>A0AAD4JJ70_PERFH</name>
<dbReference type="CDD" id="cd00593">
    <property type="entry name" value="RIBOc"/>
    <property type="match status" value="1"/>
</dbReference>
<keyword evidence="6" id="KW-0378">Hydrolase</keyword>
<dbReference type="GO" id="GO:0046872">
    <property type="term" value="F:metal ion binding"/>
    <property type="evidence" value="ECO:0007669"/>
    <property type="project" value="UniProtKB-KW"/>
</dbReference>
<dbReference type="PANTHER" id="PTHR14950:SF53">
    <property type="entry name" value="RIBONUCLEASE 3-LIKE PROTEIN 3 ISOFORM X1"/>
    <property type="match status" value="1"/>
</dbReference>
<dbReference type="FunFam" id="1.10.1520.10:FF:000004">
    <property type="entry name" value="Endoribonuclease dicer-like 1"/>
    <property type="match status" value="1"/>
</dbReference>
<keyword evidence="5" id="KW-0255">Endonuclease</keyword>
<reference evidence="10 11" key="1">
    <citation type="journal article" date="2021" name="Nat. Commun.">
        <title>Incipient diploidization of the medicinal plant Perilla within 10,000 years.</title>
        <authorList>
            <person name="Zhang Y."/>
            <person name="Shen Q."/>
            <person name="Leng L."/>
            <person name="Zhang D."/>
            <person name="Chen S."/>
            <person name="Shi Y."/>
            <person name="Ning Z."/>
            <person name="Chen S."/>
        </authorList>
    </citation>
    <scope>NUCLEOTIDE SEQUENCE [LARGE SCALE GENOMIC DNA]</scope>
    <source>
        <strain evidence="11">cv. PC099</strain>
    </source>
</reference>
<organism evidence="10 11">
    <name type="scientific">Perilla frutescens var. hirtella</name>
    <name type="common">Perilla citriodora</name>
    <name type="synonym">Perilla setoyensis</name>
    <dbReference type="NCBI Taxonomy" id="608512"/>
    <lineage>
        <taxon>Eukaryota</taxon>
        <taxon>Viridiplantae</taxon>
        <taxon>Streptophyta</taxon>
        <taxon>Embryophyta</taxon>
        <taxon>Tracheophyta</taxon>
        <taxon>Spermatophyta</taxon>
        <taxon>Magnoliopsida</taxon>
        <taxon>eudicotyledons</taxon>
        <taxon>Gunneridae</taxon>
        <taxon>Pentapetalae</taxon>
        <taxon>asterids</taxon>
        <taxon>lamiids</taxon>
        <taxon>Lamiales</taxon>
        <taxon>Lamiaceae</taxon>
        <taxon>Nepetoideae</taxon>
        <taxon>Elsholtzieae</taxon>
        <taxon>Perilla</taxon>
    </lineage>
</organism>